<reference evidence="10 11" key="1">
    <citation type="submission" date="2017-12" db="EMBL/GenBank/DDBJ databases">
        <title>Phylogenetic diversity of female urinary microbiome.</title>
        <authorList>
            <person name="Thomas-White K."/>
            <person name="Wolfe A.J."/>
        </authorList>
    </citation>
    <scope>NUCLEOTIDE SEQUENCE [LARGE SCALE GENOMIC DNA]</scope>
    <source>
        <strain evidence="10 11">UMB0038</strain>
    </source>
</reference>
<feature type="active site" description="Charge relay system" evidence="8">
    <location>
        <position position="110"/>
    </location>
</feature>
<dbReference type="InterPro" id="IPR004412">
    <property type="entry name" value="GatA"/>
</dbReference>
<dbReference type="InterPro" id="IPR023631">
    <property type="entry name" value="Amidase_dom"/>
</dbReference>
<keyword evidence="2 8" id="KW-0436">Ligase</keyword>
<dbReference type="EMBL" id="PKJT01000003">
    <property type="protein sequence ID" value="PKZ82637.1"/>
    <property type="molecule type" value="Genomic_DNA"/>
</dbReference>
<dbReference type="HAMAP" id="MF_00120">
    <property type="entry name" value="GatA"/>
    <property type="match status" value="1"/>
</dbReference>
<dbReference type="GO" id="GO:0050567">
    <property type="term" value="F:glutaminyl-tRNA synthase (glutamine-hydrolyzing) activity"/>
    <property type="evidence" value="ECO:0007669"/>
    <property type="project" value="UniProtKB-UniRule"/>
</dbReference>
<proteinExistence type="inferred from homology"/>
<evidence type="ECO:0000256" key="7">
    <source>
        <dbReference type="ARBA" id="ARBA00047407"/>
    </source>
</evidence>
<dbReference type="PANTHER" id="PTHR11895">
    <property type="entry name" value="TRANSAMIDASE"/>
    <property type="match status" value="1"/>
</dbReference>
<dbReference type="GO" id="GO:0006412">
    <property type="term" value="P:translation"/>
    <property type="evidence" value="ECO:0007669"/>
    <property type="project" value="UniProtKB-UniRule"/>
</dbReference>
<dbReference type="InterPro" id="IPR000120">
    <property type="entry name" value="Amidase"/>
</dbReference>
<dbReference type="EC" id="6.3.5.7" evidence="8"/>
<dbReference type="Gene3D" id="3.90.1300.10">
    <property type="entry name" value="Amidase signature (AS) domain"/>
    <property type="match status" value="1"/>
</dbReference>
<dbReference type="InterPro" id="IPR036928">
    <property type="entry name" value="AS_sf"/>
</dbReference>
<accession>A0AAX0VLP2</accession>
<comment type="catalytic activity">
    <reaction evidence="7 8">
        <text>L-glutamyl-tRNA(Gln) + L-glutamine + ATP + H2O = L-glutaminyl-tRNA(Gln) + L-glutamate + ADP + phosphate + H(+)</text>
        <dbReference type="Rhea" id="RHEA:17521"/>
        <dbReference type="Rhea" id="RHEA-COMP:9681"/>
        <dbReference type="Rhea" id="RHEA-COMP:9684"/>
        <dbReference type="ChEBI" id="CHEBI:15377"/>
        <dbReference type="ChEBI" id="CHEBI:15378"/>
        <dbReference type="ChEBI" id="CHEBI:29985"/>
        <dbReference type="ChEBI" id="CHEBI:30616"/>
        <dbReference type="ChEBI" id="CHEBI:43474"/>
        <dbReference type="ChEBI" id="CHEBI:58359"/>
        <dbReference type="ChEBI" id="CHEBI:78520"/>
        <dbReference type="ChEBI" id="CHEBI:78521"/>
        <dbReference type="ChEBI" id="CHEBI:456216"/>
        <dbReference type="EC" id="6.3.5.7"/>
    </reaction>
</comment>
<dbReference type="PANTHER" id="PTHR11895:SF151">
    <property type="entry name" value="GLUTAMYL-TRNA(GLN) AMIDOTRANSFERASE SUBUNIT A"/>
    <property type="match status" value="1"/>
</dbReference>
<dbReference type="AlphaFoldDB" id="A0AAX0VLP2"/>
<evidence type="ECO:0000256" key="5">
    <source>
        <dbReference type="ARBA" id="ARBA00022917"/>
    </source>
</evidence>
<protein>
    <recommendedName>
        <fullName evidence="8">Glutamyl-tRNA(Gln) amidotransferase subunit A</fullName>
        <shortName evidence="8">Glu-ADT subunit A</shortName>
        <ecNumber evidence="8">6.3.5.7</ecNumber>
    </recommendedName>
</protein>
<dbReference type="GO" id="GO:0005524">
    <property type="term" value="F:ATP binding"/>
    <property type="evidence" value="ECO:0007669"/>
    <property type="project" value="UniProtKB-KW"/>
</dbReference>
<dbReference type="Proteomes" id="UP000234847">
    <property type="component" value="Unassembled WGS sequence"/>
</dbReference>
<evidence type="ECO:0000256" key="8">
    <source>
        <dbReference type="HAMAP-Rule" id="MF_00120"/>
    </source>
</evidence>
<evidence type="ECO:0000259" key="9">
    <source>
        <dbReference type="Pfam" id="PF01425"/>
    </source>
</evidence>
<evidence type="ECO:0000256" key="2">
    <source>
        <dbReference type="ARBA" id="ARBA00022598"/>
    </source>
</evidence>
<evidence type="ECO:0000313" key="11">
    <source>
        <dbReference type="Proteomes" id="UP000234847"/>
    </source>
</evidence>
<dbReference type="PROSITE" id="PS00571">
    <property type="entry name" value="AMIDASES"/>
    <property type="match status" value="1"/>
</dbReference>
<dbReference type="SUPFAM" id="SSF75304">
    <property type="entry name" value="Amidase signature (AS) enzymes"/>
    <property type="match status" value="1"/>
</dbReference>
<evidence type="ECO:0000256" key="6">
    <source>
        <dbReference type="ARBA" id="ARBA00025295"/>
    </source>
</evidence>
<feature type="active site" description="Acyl-ester intermediate" evidence="8">
    <location>
        <position position="209"/>
    </location>
</feature>
<sequence length="542" mass="56101">MITPMTETFDVNATLGADELVRLTALQMAERLRAGTTTSVELVQAHLDRIAAHDGDVRADADGDRGVRAYLHVNTDEALAVAAEVDAIRAAGGPEADALHPLAGVPVAVKDNIVTRGQPTTAASRMLEGWLSPYDATVVARLREARLPILGKTNLDEFAMGGSTEHSAFGITRNPWDGDRVPGGSGGGSAAAVAAFLAPFALGSDTGGSVREPAAFTGTVGVKPTYGAVSRYGLIAMASSLDQIGPAARTVADAAALQQVIAGHDPQDSTSLAEAPADLTGAARGRDLAGLRVGVVTDLPADAFHPGIRAGFDEHVAALREAGAEIVEVSCPSFDAALGAYYLIMPSEASSNLARFDGVRYGHRVVPDGGGTIEQVMGATRAAGFGAEVKRRIILGTYALSAGYYDAYYGSAQKVRTLVQEDFARAFEQVDVILTPTAPTPAFELGAKTDDPMTMYVNDLATIPANLAGIPGMSVPGGVVDGLPYGLQLMAPAREDARLYEAGAALERLVAQRRGGPVWAEAPELEKGAQRATTATTAGGRA</sequence>
<evidence type="ECO:0000256" key="4">
    <source>
        <dbReference type="ARBA" id="ARBA00022840"/>
    </source>
</evidence>
<evidence type="ECO:0000256" key="1">
    <source>
        <dbReference type="ARBA" id="ARBA00008069"/>
    </source>
</evidence>
<name>A0AAX0VLP2_MICLU</name>
<gene>
    <name evidence="8" type="primary">gatA</name>
    <name evidence="10" type="ORF">CYJ95_05460</name>
</gene>
<keyword evidence="3 8" id="KW-0547">Nucleotide-binding</keyword>
<dbReference type="InterPro" id="IPR020556">
    <property type="entry name" value="Amidase_CS"/>
</dbReference>
<dbReference type="Pfam" id="PF01425">
    <property type="entry name" value="Amidase"/>
    <property type="match status" value="1"/>
</dbReference>
<feature type="active site" description="Charge relay system" evidence="8">
    <location>
        <position position="185"/>
    </location>
</feature>
<comment type="function">
    <text evidence="6 8">Allows the formation of correctly charged Gln-tRNA(Gln) through the transamidation of misacylated Glu-tRNA(Gln) in organisms which lack glutaminyl-tRNA synthetase. The reaction takes place in the presence of glutamine and ATP through an activated gamma-phospho-Glu-tRNA(Gln).</text>
</comment>
<evidence type="ECO:0000313" key="10">
    <source>
        <dbReference type="EMBL" id="PKZ82637.1"/>
    </source>
</evidence>
<comment type="subunit">
    <text evidence="8">Heterotrimer of A, B and C subunits.</text>
</comment>
<comment type="caution">
    <text evidence="10">The sequence shown here is derived from an EMBL/GenBank/DDBJ whole genome shotgun (WGS) entry which is preliminary data.</text>
</comment>
<feature type="domain" description="Amidase" evidence="9">
    <location>
        <begin position="65"/>
        <end position="499"/>
    </location>
</feature>
<dbReference type="NCBIfam" id="TIGR00132">
    <property type="entry name" value="gatA"/>
    <property type="match status" value="1"/>
</dbReference>
<organism evidence="10 11">
    <name type="scientific">Micrococcus luteus</name>
    <name type="common">Micrococcus lysodeikticus</name>
    <dbReference type="NCBI Taxonomy" id="1270"/>
    <lineage>
        <taxon>Bacteria</taxon>
        <taxon>Bacillati</taxon>
        <taxon>Actinomycetota</taxon>
        <taxon>Actinomycetes</taxon>
        <taxon>Micrococcales</taxon>
        <taxon>Micrococcaceae</taxon>
        <taxon>Micrococcus</taxon>
    </lineage>
</organism>
<evidence type="ECO:0000256" key="3">
    <source>
        <dbReference type="ARBA" id="ARBA00022741"/>
    </source>
</evidence>
<keyword evidence="4 8" id="KW-0067">ATP-binding</keyword>
<comment type="similarity">
    <text evidence="1 8">Belongs to the amidase family. GatA subfamily.</text>
</comment>
<keyword evidence="5 8" id="KW-0648">Protein biosynthesis</keyword>
<dbReference type="GO" id="GO:0030956">
    <property type="term" value="C:glutamyl-tRNA(Gln) amidotransferase complex"/>
    <property type="evidence" value="ECO:0007669"/>
    <property type="project" value="InterPro"/>
</dbReference>